<dbReference type="EMBL" id="BDGG01000009">
    <property type="protein sequence ID" value="GAV03532.1"/>
    <property type="molecule type" value="Genomic_DNA"/>
</dbReference>
<organism evidence="1 2">
    <name type="scientific">Ramazzottius varieornatus</name>
    <name type="common">Water bear</name>
    <name type="synonym">Tardigrade</name>
    <dbReference type="NCBI Taxonomy" id="947166"/>
    <lineage>
        <taxon>Eukaryota</taxon>
        <taxon>Metazoa</taxon>
        <taxon>Ecdysozoa</taxon>
        <taxon>Tardigrada</taxon>
        <taxon>Eutardigrada</taxon>
        <taxon>Parachela</taxon>
        <taxon>Hypsibioidea</taxon>
        <taxon>Ramazzottiidae</taxon>
        <taxon>Ramazzottius</taxon>
    </lineage>
</organism>
<dbReference type="AlphaFoldDB" id="A0A1D1VPL8"/>
<comment type="caution">
    <text evidence="1">The sequence shown here is derived from an EMBL/GenBank/DDBJ whole genome shotgun (WGS) entry which is preliminary data.</text>
</comment>
<name>A0A1D1VPL8_RAMVA</name>
<keyword evidence="2" id="KW-1185">Reference proteome</keyword>
<evidence type="ECO:0000313" key="2">
    <source>
        <dbReference type="Proteomes" id="UP000186922"/>
    </source>
</evidence>
<accession>A0A1D1VPL8</accession>
<reference evidence="1 2" key="1">
    <citation type="journal article" date="2016" name="Nat. Commun.">
        <title>Extremotolerant tardigrade genome and improved radiotolerance of human cultured cells by tardigrade-unique protein.</title>
        <authorList>
            <person name="Hashimoto T."/>
            <person name="Horikawa D.D."/>
            <person name="Saito Y."/>
            <person name="Kuwahara H."/>
            <person name="Kozuka-Hata H."/>
            <person name="Shin-I T."/>
            <person name="Minakuchi Y."/>
            <person name="Ohishi K."/>
            <person name="Motoyama A."/>
            <person name="Aizu T."/>
            <person name="Enomoto A."/>
            <person name="Kondo K."/>
            <person name="Tanaka S."/>
            <person name="Hara Y."/>
            <person name="Koshikawa S."/>
            <person name="Sagara H."/>
            <person name="Miura T."/>
            <person name="Yokobori S."/>
            <person name="Miyagawa K."/>
            <person name="Suzuki Y."/>
            <person name="Kubo T."/>
            <person name="Oyama M."/>
            <person name="Kohara Y."/>
            <person name="Fujiyama A."/>
            <person name="Arakawa K."/>
            <person name="Katayama T."/>
            <person name="Toyoda A."/>
            <person name="Kunieda T."/>
        </authorList>
    </citation>
    <scope>NUCLEOTIDE SEQUENCE [LARGE SCALE GENOMIC DNA]</scope>
    <source>
        <strain evidence="1 2">YOKOZUNA-1</strain>
    </source>
</reference>
<sequence>MDHGGEDGRMVAKSACHQCDLRYTVMMSCHRGISIKPQQINWYLSTLHNGPPEVDCISTRIQILDFETVRSLLCTRSFCCRKWTRSCFRRKRRSRLRGKCRKSCPAWSRTTWRTRKATKSAKWIH</sequence>
<proteinExistence type="predicted"/>
<gene>
    <name evidence="1" type="primary">RvY_13938</name>
    <name evidence="1" type="synonym">RvY_13938.2</name>
    <name evidence="1" type="ORF">RvY_13938-2</name>
</gene>
<evidence type="ECO:0000313" key="1">
    <source>
        <dbReference type="EMBL" id="GAV03532.1"/>
    </source>
</evidence>
<dbReference type="Proteomes" id="UP000186922">
    <property type="component" value="Unassembled WGS sequence"/>
</dbReference>
<protein>
    <submittedName>
        <fullName evidence="1">Uncharacterized protein</fullName>
    </submittedName>
</protein>